<dbReference type="KEGG" id="sri:SELR_18450"/>
<evidence type="ECO:0000256" key="1">
    <source>
        <dbReference type="SAM" id="MobiDB-lite"/>
    </source>
</evidence>
<reference evidence="2 3" key="1">
    <citation type="submission" date="2011-10" db="EMBL/GenBank/DDBJ databases">
        <title>Whole genome sequence of Selenomonas ruminantium subsp. lactilytica TAM6421.</title>
        <authorList>
            <person name="Oguchi A."/>
            <person name="Ankai A."/>
            <person name="Kaneko J."/>
            <person name="Yamada-Narita S."/>
            <person name="Fukui S."/>
            <person name="Takahashi M."/>
            <person name="Onodera T."/>
            <person name="Kojima S."/>
            <person name="Fushimi T."/>
            <person name="Abe N."/>
            <person name="Kamio Y."/>
            <person name="Yamazaki S."/>
            <person name="Fujita N."/>
        </authorList>
    </citation>
    <scope>NUCLEOTIDE SEQUENCE [LARGE SCALE GENOMIC DNA]</scope>
    <source>
        <strain evidence="3">NBRC 103574 / TAM6421</strain>
    </source>
</reference>
<evidence type="ECO:0000313" key="2">
    <source>
        <dbReference type="EMBL" id="BAL83553.1"/>
    </source>
</evidence>
<evidence type="ECO:0000313" key="3">
    <source>
        <dbReference type="Proteomes" id="UP000007887"/>
    </source>
</evidence>
<dbReference type="AlphaFoldDB" id="I0GS16"/>
<dbReference type="Proteomes" id="UP000007887">
    <property type="component" value="Chromosome"/>
</dbReference>
<dbReference type="HOGENOM" id="CLU_1650951_0_0_9"/>
<dbReference type="EMBL" id="AP012292">
    <property type="protein sequence ID" value="BAL83553.1"/>
    <property type="molecule type" value="Genomic_DNA"/>
</dbReference>
<organism evidence="2 3">
    <name type="scientific">Selenomonas ruminantium subsp. lactilytica (strain NBRC 103574 / TAM6421)</name>
    <dbReference type="NCBI Taxonomy" id="927704"/>
    <lineage>
        <taxon>Bacteria</taxon>
        <taxon>Bacillati</taxon>
        <taxon>Bacillota</taxon>
        <taxon>Negativicutes</taxon>
        <taxon>Selenomonadales</taxon>
        <taxon>Selenomonadaceae</taxon>
        <taxon>Selenomonas</taxon>
    </lineage>
</organism>
<feature type="region of interest" description="Disordered" evidence="1">
    <location>
        <begin position="141"/>
        <end position="160"/>
    </location>
</feature>
<dbReference type="RefSeq" id="WP_014424984.1">
    <property type="nucleotide sequence ID" value="NC_017068.1"/>
</dbReference>
<accession>I0GS16</accession>
<dbReference type="PATRIC" id="fig|927704.6.peg.1920"/>
<gene>
    <name evidence="2" type="ordered locus">SELR_18450</name>
</gene>
<dbReference type="OrthoDB" id="2492023at2"/>
<proteinExistence type="predicted"/>
<sequence length="160" mass="17684">MDLAIKKVKVIPKQSKVKIDYVLDGDDMAGTYSEPPAPEFYTSLSALNKTACEILEMDGAMADRLVPFAVSFSYGANTGVISASIQSKFEIPMSDTETIINTPMRKVSIQYEDGLSIEQCNAIEEFLRNATEYLKGHRAQTNLFENPPKDVTPKPLEIEG</sequence>
<protein>
    <submittedName>
        <fullName evidence="2">Uncharacterized protein</fullName>
    </submittedName>
</protein>
<name>I0GS16_SELRL</name>